<sequence>MVEDRALIRRPARRWRGLCFLSAGVLLLLAVSLVGAGILRLTYGPLRIDGLSERVGAALAERIGPGWTVTLRDSALELDNENSLALRVTGLDIRNPEGATVVRAPLAVVSLDTWGLARFTVQPRSIEFRDVQMTALVHRDGSIAFAASEAANPKSASPHTLPSVDTARGSVSPVSAAVGSIFGVVLDSAGVVGALDRARITDARLTLVDEEGHERAVFEHVNGLFGRDATQDARLFELRIDGPHGEWRFGGTLREAGGSRRTGVITLDDLPLADLLLLSGKSALPILTDLKLSARADVALDGSRIEDMKASLRTSDGNVLIQEKDFNPVTIESITASARWDEAARALHLDALDYRGAGNEVHLTGAWTESPAGSDTAWTATLSGRDAVLRGAAPADTAVPIGSLEARISGKGGGVSIDDFSLKGPTVTGRITGTLATAGDDEGLTLRVVASDSDLRTALRLWPEHIAPGARNYLVDELRGGRLDSVDLTVDMSAGELAAATRGDPMPDQALRIAFAVSNATLAVSPDAPPLSRGRVAGTVTGQSTTIRGVTAEIRNEDGRTLAVNDGSFVIAEITPEKVQAQIGLRLTGGADALASLLQAKMFKSLVGAEIDPATVKGAADLRIDFPLNLKHVPELVDLPVTLNGTLADLAVEKAMGKDRLEGGRFALAYDRSGFSMKGEGRLAGAPIAAEMKGLKPGVPGELNLAMTLDEAFRARKGLPVAPQLTGPITARAVVPVGRSGQGKPPVRVEADLARAGLDGVLPGLVKAAGRPGRLGFTYAEGAGGAAELRDIAFEAGSASGRGSAVIGPEGALDRAEFASLKLSPGDDMRVAVDRNGNAYRIAVKGAVADARPFLKAMNAPDAKGAKEASPKEIEADIALSILTGYNDEALTNAAVKLNLRGKDVRGATISGRFRSAPFAATVTRGERGVPVLSIESQDAGATLRFADAYKRMQGGRMAMSINLADGPQAGVVQIRNFALRNEPALSSIVSQGGEGADPTGRRRNLDASGDVGFDRMRANFVRTGGRFDFRDAAISNAAMGFTLGGYLDTTRERLDISGTFVPLYGLNNVVSQLPLFGPLLGGGHNEGLFAVNFRVAGKLGSPDVSVNPLSAIAPGILRKLFSAGGGDSFADGVPPATFPDR</sequence>
<reference evidence="2" key="1">
    <citation type="journal article" date="2021" name="Front. Microbiol.">
        <title>Comprehensive Comparative Genomics and Phenotyping of Methylobacterium Species.</title>
        <authorList>
            <person name="Alessa O."/>
            <person name="Ogura Y."/>
            <person name="Fujitani Y."/>
            <person name="Takami H."/>
            <person name="Hayashi T."/>
            <person name="Sahin N."/>
            <person name="Tani A."/>
        </authorList>
    </citation>
    <scope>NUCLEOTIDE SEQUENCE</scope>
    <source>
        <strain evidence="2">LMG 23639</strain>
    </source>
</reference>
<dbReference type="EMBL" id="BPQR01000031">
    <property type="protein sequence ID" value="GJE06621.1"/>
    <property type="molecule type" value="Genomic_DNA"/>
</dbReference>
<feature type="region of interest" description="Disordered" evidence="1">
    <location>
        <begin position="990"/>
        <end position="1009"/>
    </location>
</feature>
<organism evidence="2 3">
    <name type="scientific">Methylobacterium jeotgali</name>
    <dbReference type="NCBI Taxonomy" id="381630"/>
    <lineage>
        <taxon>Bacteria</taxon>
        <taxon>Pseudomonadati</taxon>
        <taxon>Pseudomonadota</taxon>
        <taxon>Alphaproteobacteria</taxon>
        <taxon>Hyphomicrobiales</taxon>
        <taxon>Methylobacteriaceae</taxon>
        <taxon>Methylobacterium</taxon>
    </lineage>
</organism>
<keyword evidence="3" id="KW-1185">Reference proteome</keyword>
<proteinExistence type="predicted"/>
<reference evidence="2" key="2">
    <citation type="submission" date="2021-08" db="EMBL/GenBank/DDBJ databases">
        <authorList>
            <person name="Tani A."/>
            <person name="Ola A."/>
            <person name="Ogura Y."/>
            <person name="Katsura K."/>
            <person name="Hayashi T."/>
        </authorList>
    </citation>
    <scope>NUCLEOTIDE SEQUENCE</scope>
    <source>
        <strain evidence="2">LMG 23639</strain>
    </source>
</reference>
<evidence type="ECO:0000256" key="1">
    <source>
        <dbReference type="SAM" id="MobiDB-lite"/>
    </source>
</evidence>
<evidence type="ECO:0000313" key="2">
    <source>
        <dbReference type="EMBL" id="GJE06621.1"/>
    </source>
</evidence>
<name>A0ABQ4SY79_9HYPH</name>
<accession>A0ABQ4SY79</accession>
<dbReference type="RefSeq" id="WP_238275403.1">
    <property type="nucleotide sequence ID" value="NZ_BPQR01000031.1"/>
</dbReference>
<evidence type="ECO:0000313" key="3">
    <source>
        <dbReference type="Proteomes" id="UP001055102"/>
    </source>
</evidence>
<gene>
    <name evidence="2" type="ORF">AOPFMNJM_1943</name>
</gene>
<comment type="caution">
    <text evidence="2">The sequence shown here is derived from an EMBL/GenBank/DDBJ whole genome shotgun (WGS) entry which is preliminary data.</text>
</comment>
<evidence type="ECO:0008006" key="4">
    <source>
        <dbReference type="Google" id="ProtNLM"/>
    </source>
</evidence>
<dbReference type="Proteomes" id="UP001055102">
    <property type="component" value="Unassembled WGS sequence"/>
</dbReference>
<protein>
    <recommendedName>
        <fullName evidence="4">DUF3971 domain-containing protein</fullName>
    </recommendedName>
</protein>